<dbReference type="Proteomes" id="UP000037643">
    <property type="component" value="Chromosome"/>
</dbReference>
<dbReference type="KEGG" id="amx:AM2010_2190"/>
<gene>
    <name evidence="1" type="ORF">AM2010_2190</name>
</gene>
<dbReference type="EMBL" id="CP011805">
    <property type="protein sequence ID" value="AKM08249.1"/>
    <property type="molecule type" value="Genomic_DNA"/>
</dbReference>
<organism evidence="1 2">
    <name type="scientific">Pelagerythrobacter marensis</name>
    <dbReference type="NCBI Taxonomy" id="543877"/>
    <lineage>
        <taxon>Bacteria</taxon>
        <taxon>Pseudomonadati</taxon>
        <taxon>Pseudomonadota</taxon>
        <taxon>Alphaproteobacteria</taxon>
        <taxon>Sphingomonadales</taxon>
        <taxon>Erythrobacteraceae</taxon>
        <taxon>Pelagerythrobacter</taxon>
    </lineage>
</organism>
<reference evidence="1 2" key="1">
    <citation type="submission" date="2015-06" db="EMBL/GenBank/DDBJ databases">
        <authorList>
            <person name="Kim K.M."/>
        </authorList>
    </citation>
    <scope>NUCLEOTIDE SEQUENCE [LARGE SCALE GENOMIC DNA]</scope>
    <source>
        <strain evidence="1 2">KCTC 22370</strain>
    </source>
</reference>
<evidence type="ECO:0000313" key="1">
    <source>
        <dbReference type="EMBL" id="AKM08249.1"/>
    </source>
</evidence>
<evidence type="ECO:0000313" key="2">
    <source>
        <dbReference type="Proteomes" id="UP000037643"/>
    </source>
</evidence>
<dbReference type="PATRIC" id="fig|543877.4.peg.2224"/>
<accession>A0A0G3XCC8</accession>
<sequence length="34" mass="3643">MINADMTALLQPGQAKVKLQESNSGNETLLKSIV</sequence>
<dbReference type="STRING" id="543877.AM2010_2190"/>
<protein>
    <submittedName>
        <fullName evidence="1">Uncharacterized protein</fullName>
    </submittedName>
</protein>
<keyword evidence="2" id="KW-1185">Reference proteome</keyword>
<proteinExistence type="predicted"/>
<dbReference type="AlphaFoldDB" id="A0A0G3XCC8"/>
<name>A0A0G3XCC8_9SPHN</name>